<dbReference type="CDD" id="cd09009">
    <property type="entry name" value="PNP-EcPNPII_like"/>
    <property type="match status" value="1"/>
</dbReference>
<evidence type="ECO:0000256" key="5">
    <source>
        <dbReference type="ARBA" id="ARBA00013834"/>
    </source>
</evidence>
<sequence>YITYVIKSSVLIGSYSLPNRIITCKKGFSKIHLGSFFKYHISFIELKAPHGHASSDTFIQHPTVSSFHNIIMEGHNYGEVEAIKDYLLSKTAVRPTIGIVCGSGLGGLVENVENKEEFKYEDIPGFPRSTVKGHAGKLVFGTLSGKQVVCLQGRFHFYEGHGMLKCTLPVRVMGLLGIKTMVVTNAAGGVNRDFNVGDIMVIKDHVGFPTIAGNHPLTGLNDERFGPRFPPMNQVYDSSYQKLALEIANEAGYSSFIRNGCYCMFSGPTYETVAELRLAAALGGDAVGMSTVPEVIVASHMGIKCLGLSLITNKCIMEYDSSEEPNHAEVLEAGRKASKYVLDIVTKFVGKL</sequence>
<dbReference type="FunFam" id="3.40.50.1580:FF:000004">
    <property type="entry name" value="Purine nucleoside phosphorylase"/>
    <property type="match status" value="1"/>
</dbReference>
<dbReference type="EC" id="2.4.2.1" evidence="4"/>
<protein>
    <recommendedName>
        <fullName evidence="5">Purine nucleoside phosphorylase</fullName>
        <ecNumber evidence="4">2.4.2.1</ecNumber>
    </recommendedName>
    <alternativeName>
        <fullName evidence="14">Inosine phosphorylase</fullName>
    </alternativeName>
    <alternativeName>
        <fullName evidence="13">Inosine-guanosine phosphorylase</fullName>
    </alternativeName>
</protein>
<evidence type="ECO:0000256" key="1">
    <source>
        <dbReference type="ARBA" id="ARBA00005058"/>
    </source>
</evidence>
<comment type="catalytic activity">
    <reaction evidence="11">
        <text>2'-deoxyinosine + phosphate = 2-deoxy-alpha-D-ribose 1-phosphate + hypoxanthine</text>
        <dbReference type="Rhea" id="RHEA:27750"/>
        <dbReference type="ChEBI" id="CHEBI:17368"/>
        <dbReference type="ChEBI" id="CHEBI:28997"/>
        <dbReference type="ChEBI" id="CHEBI:43474"/>
        <dbReference type="ChEBI" id="CHEBI:57259"/>
        <dbReference type="EC" id="2.4.2.1"/>
    </reaction>
</comment>
<evidence type="ECO:0000256" key="10">
    <source>
        <dbReference type="ARBA" id="ARBA00023929"/>
    </source>
</evidence>
<dbReference type="UniPathway" id="UPA00606"/>
<dbReference type="InterPro" id="IPR000845">
    <property type="entry name" value="Nucleoside_phosphorylase_d"/>
</dbReference>
<dbReference type="GO" id="GO:0005737">
    <property type="term" value="C:cytoplasm"/>
    <property type="evidence" value="ECO:0007669"/>
    <property type="project" value="TreeGrafter"/>
</dbReference>
<feature type="domain" description="Nucleoside phosphorylase" evidence="15">
    <location>
        <begin position="96"/>
        <end position="349"/>
    </location>
</feature>
<comment type="pathway">
    <text evidence="1">Purine metabolism; purine nucleoside salvage.</text>
</comment>
<evidence type="ECO:0000256" key="4">
    <source>
        <dbReference type="ARBA" id="ARBA00011886"/>
    </source>
</evidence>
<dbReference type="PANTHER" id="PTHR11904">
    <property type="entry name" value="METHYLTHIOADENOSINE/PURINE NUCLEOSIDE PHOSPHORYLASE"/>
    <property type="match status" value="1"/>
</dbReference>
<dbReference type="PANTHER" id="PTHR11904:SF9">
    <property type="entry name" value="PURINE NUCLEOSIDE PHOSPHORYLASE-RELATED"/>
    <property type="match status" value="1"/>
</dbReference>
<evidence type="ECO:0000256" key="7">
    <source>
        <dbReference type="ARBA" id="ARBA00022679"/>
    </source>
</evidence>
<dbReference type="Proteomes" id="UP000594262">
    <property type="component" value="Unplaced"/>
</dbReference>
<dbReference type="InterPro" id="IPR011270">
    <property type="entry name" value="Pur_Nuc_Pase_Ino/Guo-sp"/>
</dbReference>
<dbReference type="GO" id="GO:0004731">
    <property type="term" value="F:purine-nucleoside phosphorylase activity"/>
    <property type="evidence" value="ECO:0007669"/>
    <property type="project" value="UniProtKB-EC"/>
</dbReference>
<dbReference type="Gene3D" id="3.40.50.1580">
    <property type="entry name" value="Nucleoside phosphorylase domain"/>
    <property type="match status" value="1"/>
</dbReference>
<dbReference type="Pfam" id="PF01048">
    <property type="entry name" value="PNP_UDP_1"/>
    <property type="match status" value="1"/>
</dbReference>
<evidence type="ECO:0000256" key="9">
    <source>
        <dbReference type="ARBA" id="ARBA00023918"/>
    </source>
</evidence>
<evidence type="ECO:0000313" key="16">
    <source>
        <dbReference type="EnsemblMetazoa" id="CLYHEMP013507.1"/>
    </source>
</evidence>
<accession>A0A7M5WUX0</accession>
<evidence type="ECO:0000256" key="6">
    <source>
        <dbReference type="ARBA" id="ARBA00022676"/>
    </source>
</evidence>
<comment type="catalytic activity">
    <reaction evidence="12">
        <text>guanosine + phosphate = alpha-D-ribose 1-phosphate + guanine</text>
        <dbReference type="Rhea" id="RHEA:13233"/>
        <dbReference type="ChEBI" id="CHEBI:16235"/>
        <dbReference type="ChEBI" id="CHEBI:16750"/>
        <dbReference type="ChEBI" id="CHEBI:43474"/>
        <dbReference type="ChEBI" id="CHEBI:57720"/>
        <dbReference type="EC" id="2.4.2.1"/>
    </reaction>
</comment>
<organism evidence="16 17">
    <name type="scientific">Clytia hemisphaerica</name>
    <dbReference type="NCBI Taxonomy" id="252671"/>
    <lineage>
        <taxon>Eukaryota</taxon>
        <taxon>Metazoa</taxon>
        <taxon>Cnidaria</taxon>
        <taxon>Hydrozoa</taxon>
        <taxon>Hydroidolina</taxon>
        <taxon>Leptothecata</taxon>
        <taxon>Obeliida</taxon>
        <taxon>Clytiidae</taxon>
        <taxon>Clytia</taxon>
    </lineage>
</organism>
<evidence type="ECO:0000256" key="14">
    <source>
        <dbReference type="ARBA" id="ARBA00033072"/>
    </source>
</evidence>
<dbReference type="InterPro" id="IPR011268">
    <property type="entry name" value="Purine_phosphorylase"/>
</dbReference>
<comment type="catalytic activity">
    <reaction evidence="9">
        <text>inosine + phosphate = alpha-D-ribose 1-phosphate + hypoxanthine</text>
        <dbReference type="Rhea" id="RHEA:27646"/>
        <dbReference type="ChEBI" id="CHEBI:17368"/>
        <dbReference type="ChEBI" id="CHEBI:17596"/>
        <dbReference type="ChEBI" id="CHEBI:43474"/>
        <dbReference type="ChEBI" id="CHEBI:57720"/>
        <dbReference type="EC" id="2.4.2.1"/>
    </reaction>
</comment>
<dbReference type="OrthoDB" id="10261782at2759"/>
<evidence type="ECO:0000313" key="17">
    <source>
        <dbReference type="Proteomes" id="UP000594262"/>
    </source>
</evidence>
<keyword evidence="17" id="KW-1185">Reference proteome</keyword>
<comment type="subunit">
    <text evidence="3">Homotrimer.</text>
</comment>
<dbReference type="SUPFAM" id="SSF53167">
    <property type="entry name" value="Purine and uridine phosphorylases"/>
    <property type="match status" value="1"/>
</dbReference>
<evidence type="ECO:0000256" key="11">
    <source>
        <dbReference type="ARBA" id="ARBA00023950"/>
    </source>
</evidence>
<proteinExistence type="inferred from homology"/>
<dbReference type="EnsemblMetazoa" id="CLYHEMT013507.1">
    <property type="protein sequence ID" value="CLYHEMP013507.1"/>
    <property type="gene ID" value="CLYHEMG013507"/>
</dbReference>
<dbReference type="NCBIfam" id="TIGR01700">
    <property type="entry name" value="PNPH"/>
    <property type="match status" value="1"/>
</dbReference>
<comment type="similarity">
    <text evidence="2">Belongs to the PNP/MTAP phosphorylase family.</text>
</comment>
<evidence type="ECO:0000256" key="2">
    <source>
        <dbReference type="ARBA" id="ARBA00006751"/>
    </source>
</evidence>
<dbReference type="InterPro" id="IPR018099">
    <property type="entry name" value="Purine_phosphorylase-2_CS"/>
</dbReference>
<dbReference type="NCBIfam" id="TIGR01697">
    <property type="entry name" value="PNPH-PUNA-XAPA"/>
    <property type="match status" value="1"/>
</dbReference>
<comment type="catalytic activity">
    <reaction evidence="10">
        <text>2'-deoxyguanosine + phosphate = 2-deoxy-alpha-D-ribose 1-phosphate + guanine</text>
        <dbReference type="Rhea" id="RHEA:27738"/>
        <dbReference type="ChEBI" id="CHEBI:16235"/>
        <dbReference type="ChEBI" id="CHEBI:17172"/>
        <dbReference type="ChEBI" id="CHEBI:43474"/>
        <dbReference type="ChEBI" id="CHEBI:57259"/>
        <dbReference type="EC" id="2.4.2.1"/>
    </reaction>
</comment>
<reference evidence="16" key="1">
    <citation type="submission" date="2021-01" db="UniProtKB">
        <authorList>
            <consortium name="EnsemblMetazoa"/>
        </authorList>
    </citation>
    <scope>IDENTIFICATION</scope>
</reference>
<dbReference type="PROSITE" id="PS01240">
    <property type="entry name" value="PNP_MTAP_2"/>
    <property type="match status" value="1"/>
</dbReference>
<dbReference type="GO" id="GO:0006166">
    <property type="term" value="P:purine ribonucleoside salvage"/>
    <property type="evidence" value="ECO:0007669"/>
    <property type="project" value="UniProtKB-KW"/>
</dbReference>
<keyword evidence="8" id="KW-0660">Purine salvage</keyword>
<keyword evidence="7" id="KW-0808">Transferase</keyword>
<dbReference type="NCBIfam" id="NF006054">
    <property type="entry name" value="PRK08202.1"/>
    <property type="match status" value="1"/>
</dbReference>
<name>A0A7M5WUX0_9CNID</name>
<keyword evidence="6" id="KW-0328">Glycosyltransferase</keyword>
<evidence type="ECO:0000256" key="8">
    <source>
        <dbReference type="ARBA" id="ARBA00022726"/>
    </source>
</evidence>
<evidence type="ECO:0000256" key="13">
    <source>
        <dbReference type="ARBA" id="ARBA00031036"/>
    </source>
</evidence>
<dbReference type="InterPro" id="IPR035994">
    <property type="entry name" value="Nucleoside_phosphorylase_sf"/>
</dbReference>
<evidence type="ECO:0000259" key="15">
    <source>
        <dbReference type="Pfam" id="PF01048"/>
    </source>
</evidence>
<evidence type="ECO:0000256" key="3">
    <source>
        <dbReference type="ARBA" id="ARBA00011233"/>
    </source>
</evidence>
<evidence type="ECO:0000256" key="12">
    <source>
        <dbReference type="ARBA" id="ARBA00023970"/>
    </source>
</evidence>
<dbReference type="AlphaFoldDB" id="A0A7M5WUX0"/>